<dbReference type="EMBL" id="JAIWYE010000037">
    <property type="protein sequence ID" value="MCA4706150.1"/>
    <property type="molecule type" value="Genomic_DNA"/>
</dbReference>
<dbReference type="RefSeq" id="WP_225451159.1">
    <property type="nucleotide sequence ID" value="NZ_JAIWXB010000037.1"/>
</dbReference>
<name>A0AAW4T9L9_9BACE</name>
<evidence type="ECO:0000313" key="2">
    <source>
        <dbReference type="Proteomes" id="UP001198461"/>
    </source>
</evidence>
<organism evidence="1 2">
    <name type="scientific">Bacteroides xylanisolvens</name>
    <dbReference type="NCBI Taxonomy" id="371601"/>
    <lineage>
        <taxon>Bacteria</taxon>
        <taxon>Pseudomonadati</taxon>
        <taxon>Bacteroidota</taxon>
        <taxon>Bacteroidia</taxon>
        <taxon>Bacteroidales</taxon>
        <taxon>Bacteroidaceae</taxon>
        <taxon>Bacteroides</taxon>
    </lineage>
</organism>
<accession>A0AAW4T9L9</accession>
<dbReference type="AlphaFoldDB" id="A0AAW4T9L9"/>
<gene>
    <name evidence="1" type="ORF">LD004_21330</name>
</gene>
<comment type="caution">
    <text evidence="1">The sequence shown here is derived from an EMBL/GenBank/DDBJ whole genome shotgun (WGS) entry which is preliminary data.</text>
</comment>
<reference evidence="1" key="1">
    <citation type="submission" date="2023-08" db="EMBL/GenBank/DDBJ databases">
        <title>Mucin Metabolism Genes Underlie the Key Renovations of Bacteroides xylanisolvens Genomes in Captive Great Apes.</title>
        <authorList>
            <person name="Nishida A.H."/>
        </authorList>
    </citation>
    <scope>NUCLEOTIDE SEQUENCE</scope>
    <source>
        <strain evidence="1">P13.H9</strain>
    </source>
</reference>
<proteinExistence type="predicted"/>
<protein>
    <submittedName>
        <fullName evidence="1">Uncharacterized protein</fullName>
    </submittedName>
</protein>
<evidence type="ECO:0000313" key="1">
    <source>
        <dbReference type="EMBL" id="MCA4706150.1"/>
    </source>
</evidence>
<dbReference type="Proteomes" id="UP001198461">
    <property type="component" value="Unassembled WGS sequence"/>
</dbReference>
<sequence>MALEPKQLVYQGTFGKDDNPLPKVKYEDIPKERRKKLHRKRLYNVAPEDFEEWLAVELDFNKYRYVGEGLDFEHKTKRLADEDDQKGLAQYYRAEYRHLQEFAVWEEEHLTPLVKELASMAKSDPQYDWHFLYKLERKKLVCMEAYLSHSRVADASGEYVGKKWLVLCINLLDYILEYKKITKEQIKQMNLRNLHGLVDTNTIEQFKIEKYTKKDGHCMKTFHGKEIYVRKMEHLYHLIRLYKTRYWWE</sequence>